<dbReference type="AlphaFoldDB" id="A0A239HL68"/>
<feature type="chain" id="PRO_5012421438" evidence="1">
    <location>
        <begin position="20"/>
        <end position="187"/>
    </location>
</feature>
<dbReference type="InterPro" id="IPR036761">
    <property type="entry name" value="TTHA0802/YceI-like_sf"/>
</dbReference>
<name>A0A239HL68_9BACT</name>
<protein>
    <submittedName>
        <fullName evidence="3">Polyisoprenoid-binding protein YceI</fullName>
    </submittedName>
</protein>
<dbReference type="PANTHER" id="PTHR34406">
    <property type="entry name" value="PROTEIN YCEI"/>
    <property type="match status" value="1"/>
</dbReference>
<dbReference type="SUPFAM" id="SSF101874">
    <property type="entry name" value="YceI-like"/>
    <property type="match status" value="1"/>
</dbReference>
<evidence type="ECO:0000259" key="2">
    <source>
        <dbReference type="SMART" id="SM00867"/>
    </source>
</evidence>
<dbReference type="Proteomes" id="UP000198356">
    <property type="component" value="Unassembled WGS sequence"/>
</dbReference>
<dbReference type="RefSeq" id="WP_089407923.1">
    <property type="nucleotide sequence ID" value="NZ_FZOU01000002.1"/>
</dbReference>
<proteinExistence type="predicted"/>
<feature type="domain" description="Lipid/polyisoprenoid-binding YceI-like" evidence="2">
    <location>
        <begin position="23"/>
        <end position="184"/>
    </location>
</feature>
<dbReference type="Pfam" id="PF04264">
    <property type="entry name" value="YceI"/>
    <property type="match status" value="1"/>
</dbReference>
<keyword evidence="1" id="KW-0732">Signal</keyword>
<dbReference type="InterPro" id="IPR007372">
    <property type="entry name" value="Lipid/polyisoprenoid-bd_YceI"/>
</dbReference>
<dbReference type="EMBL" id="FZOU01000002">
    <property type="protein sequence ID" value="SNS81838.1"/>
    <property type="molecule type" value="Genomic_DNA"/>
</dbReference>
<evidence type="ECO:0000313" key="4">
    <source>
        <dbReference type="Proteomes" id="UP000198356"/>
    </source>
</evidence>
<keyword evidence="4" id="KW-1185">Reference proteome</keyword>
<evidence type="ECO:0000256" key="1">
    <source>
        <dbReference type="SAM" id="SignalP"/>
    </source>
</evidence>
<dbReference type="OrthoDB" id="117551at2"/>
<dbReference type="SMART" id="SM00867">
    <property type="entry name" value="YceI"/>
    <property type="match status" value="1"/>
</dbReference>
<dbReference type="PANTHER" id="PTHR34406:SF1">
    <property type="entry name" value="PROTEIN YCEI"/>
    <property type="match status" value="1"/>
</dbReference>
<evidence type="ECO:0000313" key="3">
    <source>
        <dbReference type="EMBL" id="SNS81838.1"/>
    </source>
</evidence>
<dbReference type="Gene3D" id="2.40.128.110">
    <property type="entry name" value="Lipid/polyisoprenoid-binding, YceI-like"/>
    <property type="match status" value="1"/>
</dbReference>
<sequence>MNPYAALILALLSSPAALAQHETFVVRPDASEVRIRLNTTHEVVNGTFHVQSGSIDFDSAASRISGLVTVAAGSGKTGNESRDKKMKKDILKVEQFAAVSFAPKAYAGRIAVSGDSTIQVTGVFTLLGTPHDLTIPMQIHIDGSKATAKGQFVVPYVQWGLKNPSFLIWKAENDVGVELNLVGDIGN</sequence>
<accession>A0A239HL68</accession>
<reference evidence="3 4" key="1">
    <citation type="submission" date="2017-06" db="EMBL/GenBank/DDBJ databases">
        <authorList>
            <person name="Kim H.J."/>
            <person name="Triplett B.A."/>
        </authorList>
    </citation>
    <scope>NUCLEOTIDE SEQUENCE [LARGE SCALE GENOMIC DNA]</scope>
    <source>
        <strain evidence="3 4">DSM 18704</strain>
    </source>
</reference>
<gene>
    <name evidence="3" type="ORF">SAMN05421770_102439</name>
</gene>
<organism evidence="3 4">
    <name type="scientific">Granulicella rosea</name>
    <dbReference type="NCBI Taxonomy" id="474952"/>
    <lineage>
        <taxon>Bacteria</taxon>
        <taxon>Pseudomonadati</taxon>
        <taxon>Acidobacteriota</taxon>
        <taxon>Terriglobia</taxon>
        <taxon>Terriglobales</taxon>
        <taxon>Acidobacteriaceae</taxon>
        <taxon>Granulicella</taxon>
    </lineage>
</organism>
<feature type="signal peptide" evidence="1">
    <location>
        <begin position="1"/>
        <end position="19"/>
    </location>
</feature>